<evidence type="ECO:0000313" key="2">
    <source>
        <dbReference type="Proteomes" id="UP000823775"/>
    </source>
</evidence>
<proteinExistence type="predicted"/>
<sequence>MQDPSSGLKPIVDWTGVPSAFRQMLPVNSQIIVLSHSLFEKVFDAHLSGYIPFFASSCLENFEVSLDEAKSFIADDGTLLAYFGPDTIYFENRIIAHIVATTLPPKKSSLSTLSTRDVFVVYCLLRKLNINWLEWILGFILESCQYPGGNTSLPYGMIVTRIIKAMGVDVSSFPVNEISSTYNDRAFSSMGYVLDERVWVKKASYKPKIKHASPEGPNSVKIDEA</sequence>
<dbReference type="Proteomes" id="UP000823775">
    <property type="component" value="Unassembled WGS sequence"/>
</dbReference>
<keyword evidence="2" id="KW-1185">Reference proteome</keyword>
<organism evidence="1 2">
    <name type="scientific">Datura stramonium</name>
    <name type="common">Jimsonweed</name>
    <name type="synonym">Common thornapple</name>
    <dbReference type="NCBI Taxonomy" id="4076"/>
    <lineage>
        <taxon>Eukaryota</taxon>
        <taxon>Viridiplantae</taxon>
        <taxon>Streptophyta</taxon>
        <taxon>Embryophyta</taxon>
        <taxon>Tracheophyta</taxon>
        <taxon>Spermatophyta</taxon>
        <taxon>Magnoliopsida</taxon>
        <taxon>eudicotyledons</taxon>
        <taxon>Gunneridae</taxon>
        <taxon>Pentapetalae</taxon>
        <taxon>asterids</taxon>
        <taxon>lamiids</taxon>
        <taxon>Solanales</taxon>
        <taxon>Solanaceae</taxon>
        <taxon>Solanoideae</taxon>
        <taxon>Datureae</taxon>
        <taxon>Datura</taxon>
    </lineage>
</organism>
<dbReference type="EMBL" id="JACEIK010001876">
    <property type="protein sequence ID" value="MCD7472806.1"/>
    <property type="molecule type" value="Genomic_DNA"/>
</dbReference>
<reference evidence="1 2" key="1">
    <citation type="journal article" date="2021" name="BMC Genomics">
        <title>Datura genome reveals duplications of psychoactive alkaloid biosynthetic genes and high mutation rate following tissue culture.</title>
        <authorList>
            <person name="Rajewski A."/>
            <person name="Carter-House D."/>
            <person name="Stajich J."/>
            <person name="Litt A."/>
        </authorList>
    </citation>
    <scope>NUCLEOTIDE SEQUENCE [LARGE SCALE GENOMIC DNA]</scope>
    <source>
        <strain evidence="1">AR-01</strain>
    </source>
</reference>
<accession>A0ABS8TPG8</accession>
<name>A0ABS8TPG8_DATST</name>
<evidence type="ECO:0000313" key="1">
    <source>
        <dbReference type="EMBL" id="MCD7472806.1"/>
    </source>
</evidence>
<protein>
    <submittedName>
        <fullName evidence="1">Uncharacterized protein</fullName>
    </submittedName>
</protein>
<gene>
    <name evidence="1" type="ORF">HAX54_014172</name>
</gene>
<comment type="caution">
    <text evidence="1">The sequence shown here is derived from an EMBL/GenBank/DDBJ whole genome shotgun (WGS) entry which is preliminary data.</text>
</comment>